<gene>
    <name evidence="8" type="ORF">FBR43_15840</name>
</gene>
<proteinExistence type="predicted"/>
<dbReference type="PANTHER" id="PTHR48111">
    <property type="entry name" value="REGULATOR OF RPOS"/>
    <property type="match status" value="1"/>
</dbReference>
<dbReference type="GO" id="GO:0006355">
    <property type="term" value="P:regulation of DNA-templated transcription"/>
    <property type="evidence" value="ECO:0007669"/>
    <property type="project" value="InterPro"/>
</dbReference>
<keyword evidence="5" id="KW-0804">Transcription</keyword>
<feature type="domain" description="OmpR/PhoB-type" evidence="7">
    <location>
        <begin position="90"/>
        <end position="188"/>
    </location>
</feature>
<dbReference type="Pfam" id="PF00486">
    <property type="entry name" value="Trans_reg_C"/>
    <property type="match status" value="1"/>
</dbReference>
<dbReference type="SUPFAM" id="SSF52172">
    <property type="entry name" value="CheY-like"/>
    <property type="match status" value="1"/>
</dbReference>
<keyword evidence="4 6" id="KW-0238">DNA-binding</keyword>
<protein>
    <submittedName>
        <fullName evidence="8">Winged-helix domain-containing protein</fullName>
    </submittedName>
</protein>
<dbReference type="OrthoDB" id="7595335at2"/>
<sequence length="193" mass="20383">MAATARHIMVIEPSDALRARYVATLAEAGYWVRGSATPAQCDAAIAEAPADIVVLDLTRPVLRAVPNGRAPAADALPIDPVALLDRHAALQRLAFGGLVIDALARTLHHGAQPIMLTRGEFTLLWLLASARGAVLTRDRLCNAVARTPADSDPRTADALVRRIRRKIEPVAGGGIVLTVPGLGYRLGAEVRAA</sequence>
<dbReference type="GO" id="GO:0005829">
    <property type="term" value="C:cytosol"/>
    <property type="evidence" value="ECO:0007669"/>
    <property type="project" value="TreeGrafter"/>
</dbReference>
<evidence type="ECO:0000259" key="7">
    <source>
        <dbReference type="PROSITE" id="PS51755"/>
    </source>
</evidence>
<evidence type="ECO:0000256" key="2">
    <source>
        <dbReference type="ARBA" id="ARBA00023012"/>
    </source>
</evidence>
<organism evidence="8 9">
    <name type="scientific">Sphingomonas baiyangensis</name>
    <dbReference type="NCBI Taxonomy" id="2572576"/>
    <lineage>
        <taxon>Bacteria</taxon>
        <taxon>Pseudomonadati</taxon>
        <taxon>Pseudomonadota</taxon>
        <taxon>Alphaproteobacteria</taxon>
        <taxon>Sphingomonadales</taxon>
        <taxon>Sphingomonadaceae</taxon>
        <taxon>Sphingomonas</taxon>
    </lineage>
</organism>
<dbReference type="SUPFAM" id="SSF46894">
    <property type="entry name" value="C-terminal effector domain of the bipartite response regulators"/>
    <property type="match status" value="1"/>
</dbReference>
<dbReference type="GO" id="GO:0000156">
    <property type="term" value="F:phosphorelay response regulator activity"/>
    <property type="evidence" value="ECO:0007669"/>
    <property type="project" value="TreeGrafter"/>
</dbReference>
<dbReference type="EMBL" id="SWKR01000002">
    <property type="protein sequence ID" value="TKD52041.1"/>
    <property type="molecule type" value="Genomic_DNA"/>
</dbReference>
<name>A0A4U1L535_9SPHN</name>
<comment type="caution">
    <text evidence="8">The sequence shown here is derived from an EMBL/GenBank/DDBJ whole genome shotgun (WGS) entry which is preliminary data.</text>
</comment>
<evidence type="ECO:0000256" key="3">
    <source>
        <dbReference type="ARBA" id="ARBA00023015"/>
    </source>
</evidence>
<feature type="DNA-binding region" description="OmpR/PhoB-type" evidence="6">
    <location>
        <begin position="90"/>
        <end position="188"/>
    </location>
</feature>
<dbReference type="InterPro" id="IPR039420">
    <property type="entry name" value="WalR-like"/>
</dbReference>
<dbReference type="AlphaFoldDB" id="A0A4U1L535"/>
<dbReference type="Proteomes" id="UP000309138">
    <property type="component" value="Unassembled WGS sequence"/>
</dbReference>
<dbReference type="CDD" id="cd00383">
    <property type="entry name" value="trans_reg_C"/>
    <property type="match status" value="1"/>
</dbReference>
<keyword evidence="2" id="KW-0902">Two-component regulatory system</keyword>
<evidence type="ECO:0000313" key="8">
    <source>
        <dbReference type="EMBL" id="TKD52041.1"/>
    </source>
</evidence>
<dbReference type="Gene3D" id="1.10.10.10">
    <property type="entry name" value="Winged helix-like DNA-binding domain superfamily/Winged helix DNA-binding domain"/>
    <property type="match status" value="1"/>
</dbReference>
<keyword evidence="3" id="KW-0805">Transcription regulation</keyword>
<accession>A0A4U1L535</accession>
<evidence type="ECO:0000256" key="4">
    <source>
        <dbReference type="ARBA" id="ARBA00023125"/>
    </source>
</evidence>
<evidence type="ECO:0000256" key="6">
    <source>
        <dbReference type="PROSITE-ProRule" id="PRU01091"/>
    </source>
</evidence>
<dbReference type="InterPro" id="IPR016032">
    <property type="entry name" value="Sig_transdc_resp-reg_C-effctor"/>
</dbReference>
<evidence type="ECO:0000313" key="9">
    <source>
        <dbReference type="Proteomes" id="UP000309138"/>
    </source>
</evidence>
<evidence type="ECO:0000256" key="5">
    <source>
        <dbReference type="ARBA" id="ARBA00023163"/>
    </source>
</evidence>
<dbReference type="GO" id="GO:0000976">
    <property type="term" value="F:transcription cis-regulatory region binding"/>
    <property type="evidence" value="ECO:0007669"/>
    <property type="project" value="TreeGrafter"/>
</dbReference>
<dbReference type="GO" id="GO:0032993">
    <property type="term" value="C:protein-DNA complex"/>
    <property type="evidence" value="ECO:0007669"/>
    <property type="project" value="TreeGrafter"/>
</dbReference>
<keyword evidence="9" id="KW-1185">Reference proteome</keyword>
<evidence type="ECO:0000256" key="1">
    <source>
        <dbReference type="ARBA" id="ARBA00022553"/>
    </source>
</evidence>
<dbReference type="PANTHER" id="PTHR48111:SF4">
    <property type="entry name" value="DNA-BINDING DUAL TRANSCRIPTIONAL REGULATOR OMPR"/>
    <property type="match status" value="1"/>
</dbReference>
<dbReference type="InterPro" id="IPR036388">
    <property type="entry name" value="WH-like_DNA-bd_sf"/>
</dbReference>
<dbReference type="InterPro" id="IPR011006">
    <property type="entry name" value="CheY-like_superfamily"/>
</dbReference>
<reference evidence="8 9" key="1">
    <citation type="submission" date="2019-04" db="EMBL/GenBank/DDBJ databases">
        <authorList>
            <person name="Yang Y."/>
            <person name="Wei D."/>
        </authorList>
    </citation>
    <scope>NUCLEOTIDE SEQUENCE [LARGE SCALE GENOMIC DNA]</scope>
    <source>
        <strain evidence="8 9">L-1-4w-11</strain>
    </source>
</reference>
<dbReference type="SMART" id="SM00862">
    <property type="entry name" value="Trans_reg_C"/>
    <property type="match status" value="1"/>
</dbReference>
<dbReference type="PROSITE" id="PS51755">
    <property type="entry name" value="OMPR_PHOB"/>
    <property type="match status" value="1"/>
</dbReference>
<dbReference type="InterPro" id="IPR001867">
    <property type="entry name" value="OmpR/PhoB-type_DNA-bd"/>
</dbReference>
<keyword evidence="1" id="KW-0597">Phosphoprotein</keyword>
<dbReference type="RefSeq" id="WP_136943973.1">
    <property type="nucleotide sequence ID" value="NZ_SWKR01000002.1"/>
</dbReference>